<keyword evidence="3" id="KW-0949">S-adenosyl-L-methionine</keyword>
<keyword evidence="4" id="KW-0479">Metal-binding</keyword>
<dbReference type="STRING" id="573061.Clocel_2473"/>
<dbReference type="InterPro" id="IPR058240">
    <property type="entry name" value="rSAM_sf"/>
</dbReference>
<dbReference type="InterPro" id="IPR034391">
    <property type="entry name" value="AdoMet-like_SPASM_containing"/>
</dbReference>
<proteinExistence type="predicted"/>
<dbReference type="GO" id="GO:0051539">
    <property type="term" value="F:4 iron, 4 sulfur cluster binding"/>
    <property type="evidence" value="ECO:0007669"/>
    <property type="project" value="UniProtKB-KW"/>
</dbReference>
<dbReference type="GO" id="GO:0003824">
    <property type="term" value="F:catalytic activity"/>
    <property type="evidence" value="ECO:0007669"/>
    <property type="project" value="InterPro"/>
</dbReference>
<dbReference type="HOGENOM" id="CLU_009273_1_4_9"/>
<dbReference type="Pfam" id="PF13186">
    <property type="entry name" value="SPASM"/>
    <property type="match status" value="1"/>
</dbReference>
<dbReference type="KEGG" id="ccb:Clocel_2473"/>
<keyword evidence="6" id="KW-0411">Iron-sulfur</keyword>
<dbReference type="PANTHER" id="PTHR43787">
    <property type="entry name" value="FEMO COFACTOR BIOSYNTHESIS PROTEIN NIFB-RELATED"/>
    <property type="match status" value="1"/>
</dbReference>
<evidence type="ECO:0000313" key="9">
    <source>
        <dbReference type="Proteomes" id="UP000002730"/>
    </source>
</evidence>
<dbReference type="GO" id="GO:0046872">
    <property type="term" value="F:metal ion binding"/>
    <property type="evidence" value="ECO:0007669"/>
    <property type="project" value="UniProtKB-KW"/>
</dbReference>
<keyword evidence="2" id="KW-0004">4Fe-4S</keyword>
<accession>D9SQ50</accession>
<dbReference type="eggNOG" id="COG0535">
    <property type="taxonomic scope" value="Bacteria"/>
</dbReference>
<evidence type="ECO:0000256" key="2">
    <source>
        <dbReference type="ARBA" id="ARBA00022485"/>
    </source>
</evidence>
<dbReference type="SUPFAM" id="SSF102114">
    <property type="entry name" value="Radical SAM enzymes"/>
    <property type="match status" value="1"/>
</dbReference>
<dbReference type="SFLD" id="SFLDG01387">
    <property type="entry name" value="BtrN-like_SPASM_domain_contain"/>
    <property type="match status" value="1"/>
</dbReference>
<dbReference type="SFLD" id="SFLDS00029">
    <property type="entry name" value="Radical_SAM"/>
    <property type="match status" value="1"/>
</dbReference>
<evidence type="ECO:0000256" key="1">
    <source>
        <dbReference type="ARBA" id="ARBA00001966"/>
    </source>
</evidence>
<evidence type="ECO:0000256" key="5">
    <source>
        <dbReference type="ARBA" id="ARBA00023004"/>
    </source>
</evidence>
<dbReference type="InterPro" id="IPR023885">
    <property type="entry name" value="4Fe4S-binding_SPASM_dom"/>
</dbReference>
<dbReference type="InterPro" id="IPR013785">
    <property type="entry name" value="Aldolase_TIM"/>
</dbReference>
<dbReference type="RefSeq" id="WP_010074701.1">
    <property type="nucleotide sequence ID" value="NC_014393.1"/>
</dbReference>
<organism evidence="8 9">
    <name type="scientific">Clostridium cellulovorans (strain ATCC 35296 / DSM 3052 / OCM 3 / 743B)</name>
    <dbReference type="NCBI Taxonomy" id="573061"/>
    <lineage>
        <taxon>Bacteria</taxon>
        <taxon>Bacillati</taxon>
        <taxon>Bacillota</taxon>
        <taxon>Clostridia</taxon>
        <taxon>Eubacteriales</taxon>
        <taxon>Clostridiaceae</taxon>
        <taxon>Clostridium</taxon>
    </lineage>
</organism>
<dbReference type="SFLD" id="SFLDG01067">
    <property type="entry name" value="SPASM/twitch_domain_containing"/>
    <property type="match status" value="1"/>
</dbReference>
<dbReference type="EMBL" id="CP002160">
    <property type="protein sequence ID" value="ADL52186.1"/>
    <property type="molecule type" value="Genomic_DNA"/>
</dbReference>
<dbReference type="OrthoDB" id="9805809at2"/>
<name>D9SQ50_CLOC7</name>
<dbReference type="CDD" id="cd21122">
    <property type="entry name" value="SPASM_rSAM"/>
    <property type="match status" value="1"/>
</dbReference>
<keyword evidence="9" id="KW-1185">Reference proteome</keyword>
<dbReference type="Pfam" id="PF04055">
    <property type="entry name" value="Radical_SAM"/>
    <property type="match status" value="1"/>
</dbReference>
<feature type="domain" description="Radical SAM core" evidence="7">
    <location>
        <begin position="1"/>
        <end position="207"/>
    </location>
</feature>
<sequence length="293" mass="34071">MKKFKKFYIEITNKCNLACDFCPKTKRKAQLMDYESFCKILDEIRPYTDYIYLHVKGEPLSHPELERFLDVSYEKGFMVNITTNGTLIKNVEDKIITKKALRQINFSLHSFDGNNQKGDKGDYINNILDFTAKANQDTDMIISFRLWNLDEDNITNLQKKKNREILEAIEKQFGLPYKIQEEIIQGRGIKLKDRIYLNQDYRFQWPDIDIEEISSKGFCYGLRNQIGILVDGTVIPCCLDGEGIVNLGNIKEKAFSEIIESQRVKMIIEGFSSGIATEELCKRCGYRKRFSSN</sequence>
<keyword evidence="5" id="KW-0408">Iron</keyword>
<evidence type="ECO:0000256" key="3">
    <source>
        <dbReference type="ARBA" id="ARBA00022691"/>
    </source>
</evidence>
<protein>
    <submittedName>
        <fullName evidence="8">Radical SAM domain protein</fullName>
    </submittedName>
</protein>
<dbReference type="CDD" id="cd01335">
    <property type="entry name" value="Radical_SAM"/>
    <property type="match status" value="1"/>
</dbReference>
<evidence type="ECO:0000259" key="7">
    <source>
        <dbReference type="PROSITE" id="PS51918"/>
    </source>
</evidence>
<evidence type="ECO:0000256" key="6">
    <source>
        <dbReference type="ARBA" id="ARBA00023014"/>
    </source>
</evidence>
<evidence type="ECO:0000313" key="8">
    <source>
        <dbReference type="EMBL" id="ADL52186.1"/>
    </source>
</evidence>
<gene>
    <name evidence="8" type="ordered locus">Clocel_2473</name>
</gene>
<dbReference type="InterPro" id="IPR007197">
    <property type="entry name" value="rSAM"/>
</dbReference>
<dbReference type="Proteomes" id="UP000002730">
    <property type="component" value="Chromosome"/>
</dbReference>
<reference evidence="8 9" key="1">
    <citation type="submission" date="2010-08" db="EMBL/GenBank/DDBJ databases">
        <title>Complete sequence of Clostridium cellulovorans 743B.</title>
        <authorList>
            <consortium name="US DOE Joint Genome Institute"/>
            <person name="Lucas S."/>
            <person name="Copeland A."/>
            <person name="Lapidus A."/>
            <person name="Cheng J.-F."/>
            <person name="Bruce D."/>
            <person name="Goodwin L."/>
            <person name="Pitluck S."/>
            <person name="Chertkov O."/>
            <person name="Detter J.C."/>
            <person name="Han C."/>
            <person name="Tapia R."/>
            <person name="Land M."/>
            <person name="Hauser L."/>
            <person name="Chang Y.-J."/>
            <person name="Jeffries C."/>
            <person name="Kyrpides N."/>
            <person name="Ivanova N."/>
            <person name="Mikhailova N."/>
            <person name="Hemme C.L."/>
            <person name="Woyke T."/>
        </authorList>
    </citation>
    <scope>NUCLEOTIDE SEQUENCE [LARGE SCALE GENOMIC DNA]</scope>
    <source>
        <strain evidence="9">ATCC 35296 / DSM 3052 / OCM 3 / 743B</strain>
    </source>
</reference>
<comment type="cofactor">
    <cofactor evidence="1">
        <name>[4Fe-4S] cluster</name>
        <dbReference type="ChEBI" id="CHEBI:49883"/>
    </cofactor>
</comment>
<dbReference type="Gene3D" id="3.20.20.70">
    <property type="entry name" value="Aldolase class I"/>
    <property type="match status" value="1"/>
</dbReference>
<dbReference type="PANTHER" id="PTHR43787:SF10">
    <property type="entry name" value="COFACTOR MODIFYING PROTEIN"/>
    <property type="match status" value="1"/>
</dbReference>
<evidence type="ECO:0000256" key="4">
    <source>
        <dbReference type="ARBA" id="ARBA00022723"/>
    </source>
</evidence>
<dbReference type="PROSITE" id="PS51918">
    <property type="entry name" value="RADICAL_SAM"/>
    <property type="match status" value="1"/>
</dbReference>
<dbReference type="AlphaFoldDB" id="D9SQ50"/>